<evidence type="ECO:0000313" key="7">
    <source>
        <dbReference type="EMBL" id="KAJ1920942.1"/>
    </source>
</evidence>
<dbReference type="EMBL" id="JANBPU010000008">
    <property type="protein sequence ID" value="KAJ1920942.1"/>
    <property type="molecule type" value="Genomic_DNA"/>
</dbReference>
<comment type="similarity">
    <text evidence="2 5">Belongs to the RRS1 family.</text>
</comment>
<dbReference type="Pfam" id="PF04939">
    <property type="entry name" value="RRS1"/>
    <property type="match status" value="1"/>
</dbReference>
<feature type="compositionally biased region" description="Basic and acidic residues" evidence="6">
    <location>
        <begin position="201"/>
        <end position="216"/>
    </location>
</feature>
<organism evidence="7 8">
    <name type="scientific">Mycoemilia scoparia</name>
    <dbReference type="NCBI Taxonomy" id="417184"/>
    <lineage>
        <taxon>Eukaryota</taxon>
        <taxon>Fungi</taxon>
        <taxon>Fungi incertae sedis</taxon>
        <taxon>Zoopagomycota</taxon>
        <taxon>Kickxellomycotina</taxon>
        <taxon>Kickxellomycetes</taxon>
        <taxon>Kickxellales</taxon>
        <taxon>Kickxellaceae</taxon>
        <taxon>Mycoemilia</taxon>
    </lineage>
</organism>
<feature type="region of interest" description="Disordered" evidence="6">
    <location>
        <begin position="139"/>
        <end position="292"/>
    </location>
</feature>
<evidence type="ECO:0000256" key="5">
    <source>
        <dbReference type="RuleBase" id="RU364132"/>
    </source>
</evidence>
<proteinExistence type="inferred from homology"/>
<keyword evidence="3 5" id="KW-0690">Ribosome biogenesis</keyword>
<feature type="compositionally biased region" description="Basic and acidic residues" evidence="6">
    <location>
        <begin position="166"/>
        <end position="179"/>
    </location>
</feature>
<accession>A0A9W8DWB8</accession>
<dbReference type="OrthoDB" id="28455at2759"/>
<keyword evidence="4 5" id="KW-0539">Nucleus</keyword>
<dbReference type="GO" id="GO:0042254">
    <property type="term" value="P:ribosome biogenesis"/>
    <property type="evidence" value="ECO:0007669"/>
    <property type="project" value="UniProtKB-KW"/>
</dbReference>
<evidence type="ECO:0000256" key="3">
    <source>
        <dbReference type="ARBA" id="ARBA00022517"/>
    </source>
</evidence>
<feature type="compositionally biased region" description="Basic and acidic residues" evidence="6">
    <location>
        <begin position="230"/>
        <end position="241"/>
    </location>
</feature>
<protein>
    <recommendedName>
        <fullName evidence="5">Ribosome biogenesis regulatory protein</fullName>
    </recommendedName>
</protein>
<evidence type="ECO:0000256" key="1">
    <source>
        <dbReference type="ARBA" id="ARBA00004123"/>
    </source>
</evidence>
<evidence type="ECO:0000256" key="6">
    <source>
        <dbReference type="SAM" id="MobiDB-lite"/>
    </source>
</evidence>
<comment type="caution">
    <text evidence="7">The sequence shown here is derived from an EMBL/GenBank/DDBJ whole genome shotgun (WGS) entry which is preliminary data.</text>
</comment>
<dbReference type="GO" id="GO:0005634">
    <property type="term" value="C:nucleus"/>
    <property type="evidence" value="ECO:0007669"/>
    <property type="project" value="UniProtKB-SubCell"/>
</dbReference>
<name>A0A9W8DWB8_9FUNG</name>
<dbReference type="Proteomes" id="UP001150538">
    <property type="component" value="Unassembled WGS sequence"/>
</dbReference>
<comment type="function">
    <text evidence="5">Involved in ribosomal large subunit assembly.</text>
</comment>
<dbReference type="InterPro" id="IPR007023">
    <property type="entry name" value="Ribosom_reg"/>
</dbReference>
<evidence type="ECO:0000256" key="2">
    <source>
        <dbReference type="ARBA" id="ARBA00010077"/>
    </source>
</evidence>
<reference evidence="7" key="1">
    <citation type="submission" date="2022-07" db="EMBL/GenBank/DDBJ databases">
        <title>Phylogenomic reconstructions and comparative analyses of Kickxellomycotina fungi.</title>
        <authorList>
            <person name="Reynolds N.K."/>
            <person name="Stajich J.E."/>
            <person name="Barry K."/>
            <person name="Grigoriev I.V."/>
            <person name="Crous P."/>
            <person name="Smith M.E."/>
        </authorList>
    </citation>
    <scope>NUCLEOTIDE SEQUENCE</scope>
    <source>
        <strain evidence="7">NBRC 100468</strain>
    </source>
</reference>
<comment type="subcellular location">
    <subcellularLocation>
        <location evidence="1 5">Nucleus</location>
    </subcellularLocation>
</comment>
<sequence>MDVSQVLEEHKKKFKSVQVEKVIPLEFDLGLLAAFDVNMLDEEVLRKGGNNVNEYLKSISRDNAQLLMNQIMEQPIEATEEGVMAQLPVPETVLPREKPIPKEKPMTRWEKFAKLKGIKKQKQSRMVYDEETGEYRPRWGYKGANNTDQEPWLIELGGNDDPMEDQYAKRREEKKDRVAKNQRRQQRNVEEAAYKSTKKGQTGDDARNLRKQELQKKLAQSKFSTASMGKFDDKMKGEPKIKSGKRKHDPTVMDAKEEKMRSKDLLNRVNRASEAGKNIVNTRKAQKTLKKD</sequence>
<gene>
    <name evidence="7" type="primary">RRS1</name>
    <name evidence="7" type="ORF">H4219_000995</name>
</gene>
<keyword evidence="8" id="KW-1185">Reference proteome</keyword>
<evidence type="ECO:0000313" key="8">
    <source>
        <dbReference type="Proteomes" id="UP001150538"/>
    </source>
</evidence>
<dbReference type="AlphaFoldDB" id="A0A9W8DWB8"/>
<evidence type="ECO:0000256" key="4">
    <source>
        <dbReference type="ARBA" id="ARBA00023242"/>
    </source>
</evidence>
<feature type="compositionally biased region" description="Basic and acidic residues" evidence="6">
    <location>
        <begin position="249"/>
        <end position="266"/>
    </location>
</feature>